<dbReference type="Proteomes" id="UP000794436">
    <property type="component" value="Unassembled WGS sequence"/>
</dbReference>
<evidence type="ECO:0000313" key="3">
    <source>
        <dbReference type="Proteomes" id="UP000794436"/>
    </source>
</evidence>
<organism evidence="2 3">
    <name type="scientific">Pythium oligandrum</name>
    <name type="common">Mycoparasitic fungus</name>
    <dbReference type="NCBI Taxonomy" id="41045"/>
    <lineage>
        <taxon>Eukaryota</taxon>
        <taxon>Sar</taxon>
        <taxon>Stramenopiles</taxon>
        <taxon>Oomycota</taxon>
        <taxon>Peronosporomycetes</taxon>
        <taxon>Pythiales</taxon>
        <taxon>Pythiaceae</taxon>
        <taxon>Pythium</taxon>
    </lineage>
</organism>
<name>A0A8K1C959_PYTOL</name>
<proteinExistence type="predicted"/>
<feature type="transmembrane region" description="Helical" evidence="1">
    <location>
        <begin position="21"/>
        <end position="38"/>
    </location>
</feature>
<gene>
    <name evidence="2" type="ORF">Poli38472_010139</name>
</gene>
<dbReference type="OrthoDB" id="101428at2759"/>
<reference evidence="2" key="1">
    <citation type="submission" date="2019-03" db="EMBL/GenBank/DDBJ databases">
        <title>Long read genome sequence of the mycoparasitic Pythium oligandrum ATCC 38472 isolated from sugarbeet rhizosphere.</title>
        <authorList>
            <person name="Gaulin E."/>
        </authorList>
    </citation>
    <scope>NUCLEOTIDE SEQUENCE</scope>
    <source>
        <strain evidence="2">ATCC 38472_TT</strain>
    </source>
</reference>
<comment type="caution">
    <text evidence="2">The sequence shown here is derived from an EMBL/GenBank/DDBJ whole genome shotgun (WGS) entry which is preliminary data.</text>
</comment>
<keyword evidence="3" id="KW-1185">Reference proteome</keyword>
<dbReference type="AlphaFoldDB" id="A0A8K1C959"/>
<evidence type="ECO:0000256" key="1">
    <source>
        <dbReference type="SAM" id="Phobius"/>
    </source>
</evidence>
<sequence length="129" mass="14496">MDEWKKRVLTYHIAELYADMLAEYIAAGTALAMVAFYWDHPKYQLRKATAEGLESSLTQNGLSSRQVSLFTLLIVVEIFVDYVSCVITIRHGIRFDSITKYAAFITAAFVSLAALNMQISALMYLDITG</sequence>
<dbReference type="EMBL" id="SPLM01000111">
    <property type="protein sequence ID" value="TMW58580.1"/>
    <property type="molecule type" value="Genomic_DNA"/>
</dbReference>
<evidence type="ECO:0000313" key="2">
    <source>
        <dbReference type="EMBL" id="TMW58580.1"/>
    </source>
</evidence>
<keyword evidence="1" id="KW-1133">Transmembrane helix</keyword>
<feature type="transmembrane region" description="Helical" evidence="1">
    <location>
        <begin position="67"/>
        <end position="89"/>
    </location>
</feature>
<protein>
    <submittedName>
        <fullName evidence="2">Uncharacterized protein</fullName>
    </submittedName>
</protein>
<accession>A0A8K1C959</accession>
<keyword evidence="1" id="KW-0472">Membrane</keyword>
<feature type="transmembrane region" description="Helical" evidence="1">
    <location>
        <begin position="101"/>
        <end position="125"/>
    </location>
</feature>
<keyword evidence="1" id="KW-0812">Transmembrane</keyword>